<keyword evidence="12" id="KW-0449">Lipoprotein</keyword>
<feature type="binding site" evidence="14">
    <location>
        <position position="425"/>
    </location>
    <ligand>
        <name>Zn(2+)</name>
        <dbReference type="ChEBI" id="CHEBI:29105"/>
        <label>2</label>
    </ligand>
</feature>
<dbReference type="EMBL" id="JAXCGZ010004050">
    <property type="protein sequence ID" value="KAK7082385.1"/>
    <property type="molecule type" value="Genomic_DNA"/>
</dbReference>
<dbReference type="PANTHER" id="PTHR11596">
    <property type="entry name" value="ALKALINE PHOSPHATASE"/>
    <property type="match status" value="1"/>
</dbReference>
<keyword evidence="4" id="KW-1003">Cell membrane</keyword>
<feature type="binding site" evidence="14">
    <location>
        <position position="34"/>
    </location>
    <ligand>
        <name>Zn(2+)</name>
        <dbReference type="ChEBI" id="CHEBI:29105"/>
        <label>2</label>
    </ligand>
</feature>
<comment type="similarity">
    <text evidence="2 15">Belongs to the alkaline phosphatase family.</text>
</comment>
<feature type="binding site" evidence="14">
    <location>
        <position position="148"/>
    </location>
    <ligand>
        <name>Mg(2+)</name>
        <dbReference type="ChEBI" id="CHEBI:18420"/>
    </ligand>
</feature>
<feature type="binding site" evidence="14">
    <location>
        <position position="316"/>
    </location>
    <ligand>
        <name>Zn(2+)</name>
        <dbReference type="ChEBI" id="CHEBI:29105"/>
        <label>2</label>
    </ligand>
</feature>
<accession>A0AAN8XQJ8</accession>
<evidence type="ECO:0000256" key="1">
    <source>
        <dbReference type="ARBA" id="ARBA00004609"/>
    </source>
</evidence>
<comment type="caution">
    <text evidence="17">The sequence shown here is derived from an EMBL/GenBank/DDBJ whole genome shotgun (WGS) entry which is preliminary data.</text>
</comment>
<feature type="binding site" evidence="14">
    <location>
        <position position="312"/>
    </location>
    <ligand>
        <name>Zn(2+)</name>
        <dbReference type="ChEBI" id="CHEBI:29105"/>
        <label>2</label>
    </ligand>
</feature>
<keyword evidence="8 14" id="KW-0862">Zinc</keyword>
<feature type="binding site" evidence="14">
    <location>
        <position position="353"/>
    </location>
    <ligand>
        <name>Zn(2+)</name>
        <dbReference type="ChEBI" id="CHEBI:29105"/>
        <label>1</label>
    </ligand>
</feature>
<sequence>MAFWRQDAQERLQKQLQIVNKVQQAKNIIFFLGDGMGIPIVTAARFFKGNITGKWEHETMVWEEFPNFALSKPYTTNTQVADSASSATAYLCGVKANRRTLGVDSNVLIGNCSTQMNSSYHTSSIAKWFQDAGRSAGIVTNMRVTHATPAGAYAHIAERDWEDDDAVTIDGEDPNFCDDIAEQLILNDPGKNFKVIMGGGRRHMTPSNVTDVEEGRGGHRNDGKDLIAIWQEEKEALGVNASYVWHRDDLLAVDIENTDYLMGLFAYSHMDYVVDRDPQSDPTLPEMTEIAIKMLQKDQNGFFLLVEGGKIDHGSHANMAIRVVTETVEFDEAVQVALNMTDPEETIILVTADHSHTLTINGYPPRQNDILGIGDVSDVDGIPITTVLFGNGPGFRFSRPDPSDDNLHSKIYRQDSTVPFTSAHHGGEDVGIWATGPLSHLFTGVYEQNYIPHALAYATCVGDGATFCD</sequence>
<proteinExistence type="inferred from homology"/>
<evidence type="ECO:0000313" key="17">
    <source>
        <dbReference type="EMBL" id="KAK7082385.1"/>
    </source>
</evidence>
<evidence type="ECO:0000256" key="9">
    <source>
        <dbReference type="ARBA" id="ARBA00022842"/>
    </source>
</evidence>
<dbReference type="InterPro" id="IPR001952">
    <property type="entry name" value="Alkaline_phosphatase"/>
</dbReference>
<dbReference type="EC" id="3.1.3.1" evidence="3 16"/>
<feature type="active site" description="Phosphoserine intermediate" evidence="13">
    <location>
        <position position="83"/>
    </location>
</feature>
<dbReference type="AlphaFoldDB" id="A0AAN8XQJ8"/>
<keyword evidence="9 14" id="KW-0460">Magnesium</keyword>
<feature type="binding site" evidence="14">
    <location>
        <position position="307"/>
    </location>
    <ligand>
        <name>Mg(2+)</name>
        <dbReference type="ChEBI" id="CHEBI:18420"/>
    </ligand>
</feature>
<dbReference type="PROSITE" id="PS00123">
    <property type="entry name" value="ALKALINE_PHOSPHATASE"/>
    <property type="match status" value="1"/>
</dbReference>
<feature type="binding site" evidence="14">
    <location>
        <position position="146"/>
    </location>
    <ligand>
        <name>Mg(2+)</name>
        <dbReference type="ChEBI" id="CHEBI:18420"/>
    </ligand>
</feature>
<keyword evidence="7 16" id="KW-0378">Hydrolase</keyword>
<keyword evidence="11" id="KW-0325">Glycoprotein</keyword>
<evidence type="ECO:0000256" key="16">
    <source>
        <dbReference type="RuleBase" id="RU003947"/>
    </source>
</evidence>
<dbReference type="GO" id="GO:0004035">
    <property type="term" value="F:alkaline phosphatase activity"/>
    <property type="evidence" value="ECO:0007669"/>
    <property type="project" value="UniProtKB-EC"/>
</dbReference>
<evidence type="ECO:0000256" key="8">
    <source>
        <dbReference type="ARBA" id="ARBA00022833"/>
    </source>
</evidence>
<evidence type="ECO:0000313" key="18">
    <source>
        <dbReference type="Proteomes" id="UP001381693"/>
    </source>
</evidence>
<organism evidence="17 18">
    <name type="scientific">Halocaridina rubra</name>
    <name type="common">Hawaiian red shrimp</name>
    <dbReference type="NCBI Taxonomy" id="373956"/>
    <lineage>
        <taxon>Eukaryota</taxon>
        <taxon>Metazoa</taxon>
        <taxon>Ecdysozoa</taxon>
        <taxon>Arthropoda</taxon>
        <taxon>Crustacea</taxon>
        <taxon>Multicrustacea</taxon>
        <taxon>Malacostraca</taxon>
        <taxon>Eumalacostraca</taxon>
        <taxon>Eucarida</taxon>
        <taxon>Decapoda</taxon>
        <taxon>Pleocyemata</taxon>
        <taxon>Caridea</taxon>
        <taxon>Atyoidea</taxon>
        <taxon>Atyidae</taxon>
        <taxon>Halocaridina</taxon>
    </lineage>
</organism>
<gene>
    <name evidence="17" type="ORF">SK128_001271</name>
</gene>
<evidence type="ECO:0000256" key="7">
    <source>
        <dbReference type="ARBA" id="ARBA00022801"/>
    </source>
</evidence>
<dbReference type="SUPFAM" id="SSF53649">
    <property type="entry name" value="Alkaline phosphatase-like"/>
    <property type="match status" value="1"/>
</dbReference>
<dbReference type="GO" id="GO:0005886">
    <property type="term" value="C:plasma membrane"/>
    <property type="evidence" value="ECO:0007669"/>
    <property type="project" value="UniProtKB-SubCell"/>
</dbReference>
<dbReference type="InterPro" id="IPR018299">
    <property type="entry name" value="Alkaline_phosphatase_AS"/>
</dbReference>
<keyword evidence="5" id="KW-0336">GPI-anchor</keyword>
<comment type="subcellular location">
    <subcellularLocation>
        <location evidence="1">Cell membrane</location>
        <topology evidence="1">Lipid-anchor</topology>
        <topology evidence="1">GPI-anchor</topology>
    </subcellularLocation>
</comment>
<evidence type="ECO:0000256" key="12">
    <source>
        <dbReference type="ARBA" id="ARBA00023288"/>
    </source>
</evidence>
<dbReference type="CDD" id="cd16012">
    <property type="entry name" value="ALP"/>
    <property type="match status" value="1"/>
</dbReference>
<dbReference type="PANTHER" id="PTHR11596:SF91">
    <property type="entry name" value="ALKALINE PHOSPHATASE-RELATED"/>
    <property type="match status" value="1"/>
</dbReference>
<dbReference type="SMART" id="SM00098">
    <property type="entry name" value="alkPPc"/>
    <property type="match status" value="1"/>
</dbReference>
<evidence type="ECO:0000256" key="5">
    <source>
        <dbReference type="ARBA" id="ARBA00022622"/>
    </source>
</evidence>
<name>A0AAN8XQJ8_HALRR</name>
<comment type="cofactor">
    <cofactor evidence="14">
        <name>Mg(2+)</name>
        <dbReference type="ChEBI" id="CHEBI:18420"/>
    </cofactor>
    <text evidence="14">Binds 1 Mg(2+) ion.</text>
</comment>
<feature type="binding site" evidence="14">
    <location>
        <position position="34"/>
    </location>
    <ligand>
        <name>Mg(2+)</name>
        <dbReference type="ChEBI" id="CHEBI:18420"/>
    </ligand>
</feature>
<comment type="cofactor">
    <cofactor evidence="14">
        <name>Zn(2+)</name>
        <dbReference type="ChEBI" id="CHEBI:29105"/>
    </cofactor>
    <text evidence="14">Binds 2 Zn(2+) ions.</text>
</comment>
<keyword evidence="6 14" id="KW-0479">Metal-binding</keyword>
<evidence type="ECO:0000256" key="13">
    <source>
        <dbReference type="PIRSR" id="PIRSR601952-1"/>
    </source>
</evidence>
<evidence type="ECO:0000256" key="10">
    <source>
        <dbReference type="ARBA" id="ARBA00023136"/>
    </source>
</evidence>
<protein>
    <recommendedName>
        <fullName evidence="3 16">Alkaline phosphatase</fullName>
        <ecNumber evidence="3 16">3.1.3.1</ecNumber>
    </recommendedName>
</protein>
<feature type="binding site" evidence="14">
    <location>
        <position position="354"/>
    </location>
    <ligand>
        <name>Zn(2+)</name>
        <dbReference type="ChEBI" id="CHEBI:29105"/>
        <label>2</label>
    </ligand>
</feature>
<dbReference type="Proteomes" id="UP001381693">
    <property type="component" value="Unassembled WGS sequence"/>
</dbReference>
<comment type="catalytic activity">
    <reaction evidence="16">
        <text>a phosphate monoester + H2O = an alcohol + phosphate</text>
        <dbReference type="Rhea" id="RHEA:15017"/>
        <dbReference type="ChEBI" id="CHEBI:15377"/>
        <dbReference type="ChEBI" id="CHEBI:30879"/>
        <dbReference type="ChEBI" id="CHEBI:43474"/>
        <dbReference type="ChEBI" id="CHEBI:67140"/>
        <dbReference type="EC" id="3.1.3.1"/>
    </reaction>
</comment>
<keyword evidence="18" id="KW-1185">Reference proteome</keyword>
<dbReference type="Gene3D" id="3.40.720.10">
    <property type="entry name" value="Alkaline Phosphatase, subunit A"/>
    <property type="match status" value="1"/>
</dbReference>
<evidence type="ECO:0000256" key="6">
    <source>
        <dbReference type="ARBA" id="ARBA00022723"/>
    </source>
</evidence>
<dbReference type="InterPro" id="IPR017850">
    <property type="entry name" value="Alkaline_phosphatase_core_sf"/>
</dbReference>
<reference evidence="17 18" key="1">
    <citation type="submission" date="2023-11" db="EMBL/GenBank/DDBJ databases">
        <title>Halocaridina rubra genome assembly.</title>
        <authorList>
            <person name="Smith C."/>
        </authorList>
    </citation>
    <scope>NUCLEOTIDE SEQUENCE [LARGE SCALE GENOMIC DNA]</scope>
    <source>
        <strain evidence="17">EP-1</strain>
        <tissue evidence="17">Whole</tissue>
    </source>
</reference>
<dbReference type="GO" id="GO:0098552">
    <property type="term" value="C:side of membrane"/>
    <property type="evidence" value="ECO:0007669"/>
    <property type="project" value="UniProtKB-KW"/>
</dbReference>
<evidence type="ECO:0000256" key="15">
    <source>
        <dbReference type="RuleBase" id="RU003946"/>
    </source>
</evidence>
<keyword evidence="10" id="KW-0472">Membrane</keyword>
<dbReference type="PRINTS" id="PR00113">
    <property type="entry name" value="ALKPHPHTASE"/>
</dbReference>
<evidence type="ECO:0000256" key="2">
    <source>
        <dbReference type="ARBA" id="ARBA00005984"/>
    </source>
</evidence>
<dbReference type="Pfam" id="PF00245">
    <property type="entry name" value="Alk_phosphatase"/>
    <property type="match status" value="1"/>
</dbReference>
<dbReference type="GO" id="GO:0046872">
    <property type="term" value="F:metal ion binding"/>
    <property type="evidence" value="ECO:0007669"/>
    <property type="project" value="UniProtKB-KW"/>
</dbReference>
<evidence type="ECO:0000256" key="14">
    <source>
        <dbReference type="PIRSR" id="PIRSR601952-2"/>
    </source>
</evidence>
<evidence type="ECO:0000256" key="3">
    <source>
        <dbReference type="ARBA" id="ARBA00012647"/>
    </source>
</evidence>
<evidence type="ECO:0000256" key="11">
    <source>
        <dbReference type="ARBA" id="ARBA00023180"/>
    </source>
</evidence>
<dbReference type="FunFam" id="3.40.720.10:FF:000008">
    <property type="entry name" value="Alkaline phosphatase"/>
    <property type="match status" value="1"/>
</dbReference>
<evidence type="ECO:0000256" key="4">
    <source>
        <dbReference type="ARBA" id="ARBA00022475"/>
    </source>
</evidence>